<keyword evidence="2" id="KW-1185">Reference proteome</keyword>
<dbReference type="Proteomes" id="UP000316167">
    <property type="component" value="Unassembled WGS sequence"/>
</dbReference>
<gene>
    <name evidence="1" type="ORF">IQ13_1374</name>
</gene>
<organism evidence="1 2">
    <name type="scientific">Lacibacter cauensis</name>
    <dbReference type="NCBI Taxonomy" id="510947"/>
    <lineage>
        <taxon>Bacteria</taxon>
        <taxon>Pseudomonadati</taxon>
        <taxon>Bacteroidota</taxon>
        <taxon>Chitinophagia</taxon>
        <taxon>Chitinophagales</taxon>
        <taxon>Chitinophagaceae</taxon>
        <taxon>Lacibacter</taxon>
    </lineage>
</organism>
<proteinExistence type="predicted"/>
<dbReference type="GO" id="GO:0003677">
    <property type="term" value="F:DNA binding"/>
    <property type="evidence" value="ECO:0007669"/>
    <property type="project" value="InterPro"/>
</dbReference>
<protein>
    <recommendedName>
        <fullName evidence="3">Cro/C1-type helix-turn-helix DNA-binding protein</fullName>
    </recommendedName>
</protein>
<name>A0A562SR32_9BACT</name>
<comment type="caution">
    <text evidence="1">The sequence shown here is derived from an EMBL/GenBank/DDBJ whole genome shotgun (WGS) entry which is preliminary data.</text>
</comment>
<dbReference type="EMBL" id="VLLE01000003">
    <property type="protein sequence ID" value="TWI83266.1"/>
    <property type="molecule type" value="Genomic_DNA"/>
</dbReference>
<evidence type="ECO:0008006" key="3">
    <source>
        <dbReference type="Google" id="ProtNLM"/>
    </source>
</evidence>
<reference evidence="1 2" key="1">
    <citation type="journal article" date="2015" name="Stand. Genomic Sci.">
        <title>Genomic Encyclopedia of Bacterial and Archaeal Type Strains, Phase III: the genomes of soil and plant-associated and newly described type strains.</title>
        <authorList>
            <person name="Whitman W.B."/>
            <person name="Woyke T."/>
            <person name="Klenk H.P."/>
            <person name="Zhou Y."/>
            <person name="Lilburn T.G."/>
            <person name="Beck B.J."/>
            <person name="De Vos P."/>
            <person name="Vandamme P."/>
            <person name="Eisen J.A."/>
            <person name="Garrity G."/>
            <person name="Hugenholtz P."/>
            <person name="Kyrpides N.C."/>
        </authorList>
    </citation>
    <scope>NUCLEOTIDE SEQUENCE [LARGE SCALE GENOMIC DNA]</scope>
    <source>
        <strain evidence="1 2">CGMCC 1.7271</strain>
    </source>
</reference>
<evidence type="ECO:0000313" key="2">
    <source>
        <dbReference type="Proteomes" id="UP000316167"/>
    </source>
</evidence>
<sequence length="77" mass="8814">MFLANTVSKMKDIEEIEPTNIAKALGINHSRYIAKLNNPEEFKFKHIQGLANLLNIDIQIIIDVIKKELAQVKKKAR</sequence>
<dbReference type="AlphaFoldDB" id="A0A562SR32"/>
<evidence type="ECO:0000313" key="1">
    <source>
        <dbReference type="EMBL" id="TWI83266.1"/>
    </source>
</evidence>
<accession>A0A562SR32</accession>
<dbReference type="SUPFAM" id="SSF47413">
    <property type="entry name" value="lambda repressor-like DNA-binding domains"/>
    <property type="match status" value="1"/>
</dbReference>
<dbReference type="InterPro" id="IPR010982">
    <property type="entry name" value="Lambda_DNA-bd_dom_sf"/>
</dbReference>